<feature type="non-terminal residue" evidence="2">
    <location>
        <position position="1"/>
    </location>
</feature>
<dbReference type="InterPro" id="IPR019446">
    <property type="entry name" value="BMT5-like"/>
</dbReference>
<gene>
    <name evidence="2" type="primary">ORF4992</name>
</gene>
<name>A0A0B6XXU0_9EUPU</name>
<dbReference type="GO" id="GO:0070042">
    <property type="term" value="F:rRNA (uridine-N3-)-methyltransferase activity"/>
    <property type="evidence" value="ECO:0007669"/>
    <property type="project" value="InterPro"/>
</dbReference>
<dbReference type="EMBL" id="HACG01001864">
    <property type="protein sequence ID" value="CEK48729.1"/>
    <property type="molecule type" value="Transcribed_RNA"/>
</dbReference>
<evidence type="ECO:0000313" key="2">
    <source>
        <dbReference type="EMBL" id="CEK48729.1"/>
    </source>
</evidence>
<dbReference type="AlphaFoldDB" id="A0A0B6XXU0"/>
<feature type="domain" description="25S rRNA (uridine-N(3))-methyltransferase BMT5-like" evidence="1">
    <location>
        <begin position="2"/>
        <end position="70"/>
    </location>
</feature>
<reference evidence="2" key="1">
    <citation type="submission" date="2014-12" db="EMBL/GenBank/DDBJ databases">
        <title>Insight into the proteome of Arion vulgaris.</title>
        <authorList>
            <person name="Aradska J."/>
            <person name="Bulat T."/>
            <person name="Smidak R."/>
            <person name="Sarate P."/>
            <person name="Gangsoo J."/>
            <person name="Sialana F."/>
            <person name="Bilban M."/>
            <person name="Lubec G."/>
        </authorList>
    </citation>
    <scope>NUCLEOTIDE SEQUENCE</scope>
    <source>
        <tissue evidence="2">Skin</tissue>
    </source>
</reference>
<organism evidence="2">
    <name type="scientific">Arion vulgaris</name>
    <dbReference type="NCBI Taxonomy" id="1028688"/>
    <lineage>
        <taxon>Eukaryota</taxon>
        <taxon>Metazoa</taxon>
        <taxon>Spiralia</taxon>
        <taxon>Lophotrochozoa</taxon>
        <taxon>Mollusca</taxon>
        <taxon>Gastropoda</taxon>
        <taxon>Heterobranchia</taxon>
        <taxon>Euthyneura</taxon>
        <taxon>Panpulmonata</taxon>
        <taxon>Eupulmonata</taxon>
        <taxon>Stylommatophora</taxon>
        <taxon>Helicina</taxon>
        <taxon>Arionoidea</taxon>
        <taxon>Arionidae</taxon>
        <taxon>Arion</taxon>
    </lineage>
</organism>
<sequence length="236" mass="26063">ADFFSSCSQILSDAGCIMVTLCKGQGGTPADQPMRSWPDSWQVHAMATNAGFILNDLVPFESSKYPEYHSVGFRFQDKSFNTDGALTHIFVKADMMAVNDDVCARGCVQSSKSNYTCSRYLAEKMDRHLLQEENNPLCLLRKRLEASINHDLGAKIIQEKPDLCILPGHKSRVLIDANVVENILDTAIQFNADCNESNNYGDAVKSVKERKNEANLVIAQNAMSASLLHGVDRVSS</sequence>
<dbReference type="GO" id="GO:0070475">
    <property type="term" value="P:rRNA base methylation"/>
    <property type="evidence" value="ECO:0007669"/>
    <property type="project" value="InterPro"/>
</dbReference>
<evidence type="ECO:0000259" key="1">
    <source>
        <dbReference type="Pfam" id="PF10354"/>
    </source>
</evidence>
<accession>A0A0B6XXU0</accession>
<proteinExistence type="predicted"/>
<feature type="non-terminal residue" evidence="2">
    <location>
        <position position="236"/>
    </location>
</feature>
<dbReference type="Pfam" id="PF10354">
    <property type="entry name" value="BMT5-like"/>
    <property type="match status" value="1"/>
</dbReference>
<protein>
    <recommendedName>
        <fullName evidence="1">25S rRNA (uridine-N(3))-methyltransferase BMT5-like domain-containing protein</fullName>
    </recommendedName>
</protein>